<dbReference type="RefSeq" id="WP_193986993.1">
    <property type="nucleotide sequence ID" value="NZ_CP063656.1"/>
</dbReference>
<evidence type="ECO:0000256" key="16">
    <source>
        <dbReference type="PROSITE-ProRule" id="PRU00560"/>
    </source>
</evidence>
<dbReference type="PROSITE" id="PS51198">
    <property type="entry name" value="UVRD_HELICASE_ATP_BIND"/>
    <property type="match status" value="1"/>
</dbReference>
<keyword evidence="5 15" id="KW-0378">Hydrolase</keyword>
<dbReference type="InterPro" id="IPR014017">
    <property type="entry name" value="DNA_helicase_UvrD-like_C"/>
</dbReference>
<keyword evidence="21" id="KW-1185">Reference proteome</keyword>
<dbReference type="Pfam" id="PF13361">
    <property type="entry name" value="UvrD_C"/>
    <property type="match status" value="1"/>
</dbReference>
<dbReference type="Gene3D" id="1.10.486.10">
    <property type="entry name" value="PCRA, domain 4"/>
    <property type="match status" value="1"/>
</dbReference>
<dbReference type="GO" id="GO:0005524">
    <property type="term" value="F:ATP binding"/>
    <property type="evidence" value="ECO:0007669"/>
    <property type="project" value="UniProtKB-UniRule"/>
</dbReference>
<feature type="region of interest" description="DNA-binding and helicase activity, interacts with RecC" evidence="15">
    <location>
        <begin position="1"/>
        <end position="880"/>
    </location>
</feature>
<evidence type="ECO:0000256" key="14">
    <source>
        <dbReference type="ARBA" id="ARBA00048988"/>
    </source>
</evidence>
<keyword evidence="10 15" id="KW-0238">DNA-binding</keyword>
<evidence type="ECO:0000256" key="3">
    <source>
        <dbReference type="ARBA" id="ARBA00022741"/>
    </source>
</evidence>
<evidence type="ECO:0000256" key="4">
    <source>
        <dbReference type="ARBA" id="ARBA00022763"/>
    </source>
</evidence>
<dbReference type="GO" id="GO:0008854">
    <property type="term" value="F:exodeoxyribonuclease V activity"/>
    <property type="evidence" value="ECO:0007669"/>
    <property type="project" value="UniProtKB-EC"/>
</dbReference>
<dbReference type="InterPro" id="IPR011335">
    <property type="entry name" value="Restrct_endonuc-II-like"/>
</dbReference>
<feature type="region of interest" description="Disordered" evidence="17">
    <location>
        <begin position="882"/>
        <end position="903"/>
    </location>
</feature>
<evidence type="ECO:0000313" key="21">
    <source>
        <dbReference type="Proteomes" id="UP000594059"/>
    </source>
</evidence>
<keyword evidence="1 15" id="KW-0540">Nuclease</keyword>
<evidence type="ECO:0000256" key="11">
    <source>
        <dbReference type="ARBA" id="ARBA00023204"/>
    </source>
</evidence>
<feature type="domain" description="UvrD-like helicase C-terminal" evidence="19">
    <location>
        <begin position="486"/>
        <end position="746"/>
    </location>
</feature>
<dbReference type="CDD" id="cd22352">
    <property type="entry name" value="RecB_C-like"/>
    <property type="match status" value="1"/>
</dbReference>
<keyword evidence="4 15" id="KW-0227">DNA damage</keyword>
<protein>
    <recommendedName>
        <fullName evidence="15">RecBCD enzyme subunit RecB</fullName>
        <ecNumber evidence="15">3.1.11.5</ecNumber>
        <ecNumber evidence="15">5.6.2.4</ecNumber>
    </recommendedName>
    <alternativeName>
        <fullName evidence="15">DNA 3'-5' helicase subunit RecB</fullName>
    </alternativeName>
    <alternativeName>
        <fullName evidence="15">Exonuclease V subunit RecB</fullName>
        <shortName evidence="15">ExoV subunit RecB</shortName>
    </alternativeName>
    <alternativeName>
        <fullName evidence="15">Helicase/nuclease RecBCD subunit RecB</fullName>
    </alternativeName>
</protein>
<evidence type="ECO:0000256" key="9">
    <source>
        <dbReference type="ARBA" id="ARBA00022842"/>
    </source>
</evidence>
<dbReference type="GO" id="GO:0009338">
    <property type="term" value="C:exodeoxyribonuclease V complex"/>
    <property type="evidence" value="ECO:0007669"/>
    <property type="project" value="TreeGrafter"/>
</dbReference>
<dbReference type="AlphaFoldDB" id="A0A7S6ZTC2"/>
<evidence type="ECO:0000256" key="12">
    <source>
        <dbReference type="ARBA" id="ARBA00023235"/>
    </source>
</evidence>
<evidence type="ECO:0000256" key="1">
    <source>
        <dbReference type="ARBA" id="ARBA00022722"/>
    </source>
</evidence>
<evidence type="ECO:0000259" key="19">
    <source>
        <dbReference type="PROSITE" id="PS51217"/>
    </source>
</evidence>
<dbReference type="GO" id="GO:0000287">
    <property type="term" value="F:magnesium ion binding"/>
    <property type="evidence" value="ECO:0007669"/>
    <property type="project" value="UniProtKB-UniRule"/>
</dbReference>
<dbReference type="Pfam" id="PF00580">
    <property type="entry name" value="UvrD-helicase"/>
    <property type="match status" value="1"/>
</dbReference>
<dbReference type="PROSITE" id="PS51217">
    <property type="entry name" value="UVRD_HELICASE_CTER"/>
    <property type="match status" value="1"/>
</dbReference>
<dbReference type="EC" id="5.6.2.4" evidence="15"/>
<proteinExistence type="inferred from homology"/>
<keyword evidence="9 15" id="KW-0460">Magnesium</keyword>
<dbReference type="EC" id="3.1.11.5" evidence="15"/>
<evidence type="ECO:0000256" key="13">
    <source>
        <dbReference type="ARBA" id="ARBA00034617"/>
    </source>
</evidence>
<dbReference type="InterPro" id="IPR004586">
    <property type="entry name" value="RecB"/>
</dbReference>
<dbReference type="InterPro" id="IPR014016">
    <property type="entry name" value="UvrD-like_ATP-bd"/>
</dbReference>
<reference evidence="20 21" key="1">
    <citation type="submission" date="2020-10" db="EMBL/GenBank/DDBJ databases">
        <title>complete genome sequencing of Lysobacter sp. H21R20.</title>
        <authorList>
            <person name="Bae J.-W."/>
            <person name="Lee S.-Y."/>
        </authorList>
    </citation>
    <scope>NUCLEOTIDE SEQUENCE [LARGE SCALE GENOMIC DNA]</scope>
    <source>
        <strain evidence="20 21">H21R20</strain>
    </source>
</reference>
<keyword evidence="8 15" id="KW-0067">ATP-binding</keyword>
<comment type="function">
    <text evidence="15">A helicase/nuclease that prepares dsDNA breaks (DSB) for recombinational DNA repair. Binds to DSBs and unwinds DNA via a highly rapid and processive ATP-dependent bidirectional helicase activity. Unwinds dsDNA until it encounters a Chi (crossover hotspot instigator) sequence from the 3' direction. Cuts ssDNA a few nucleotides 3' to the Chi site. The properties and activities of the enzyme are changed at Chi. The Chi-altered holoenzyme produces a long 3'-ssDNA overhang and facilitates RecA-binding to the ssDNA for homologous DNA recombination and repair. Holoenzyme degrades any linearized DNA that is unable to undergo homologous recombination. In the holoenzyme this subunit contributes ATPase, 3'-5' helicase, exonuclease activity and loads RecA onto ssDNA.</text>
</comment>
<evidence type="ECO:0000256" key="10">
    <source>
        <dbReference type="ARBA" id="ARBA00023125"/>
    </source>
</evidence>
<dbReference type="GO" id="GO:0005829">
    <property type="term" value="C:cytosol"/>
    <property type="evidence" value="ECO:0007669"/>
    <property type="project" value="TreeGrafter"/>
</dbReference>
<dbReference type="EMBL" id="CP063656">
    <property type="protein sequence ID" value="QOW20554.1"/>
    <property type="molecule type" value="Genomic_DNA"/>
</dbReference>
<dbReference type="Proteomes" id="UP000594059">
    <property type="component" value="Chromosome"/>
</dbReference>
<accession>A0A7S6ZTC2</accession>
<gene>
    <name evidence="15" type="primary">recB</name>
    <name evidence="20" type="ORF">INQ41_05970</name>
</gene>
<dbReference type="KEGG" id="lcic:INQ41_05970"/>
<name>A0A7S6ZTC2_9GAMM</name>
<comment type="catalytic activity">
    <reaction evidence="15">
        <text>Exonucleolytic cleavage (in the presence of ATP) in either 5'- to 3'- or 3'- to 5'-direction to yield 5'-phosphooligonucleotides.</text>
        <dbReference type="EC" id="3.1.11.5"/>
    </reaction>
</comment>
<keyword evidence="3 15" id="KW-0547">Nucleotide-binding</keyword>
<dbReference type="InterPro" id="IPR027417">
    <property type="entry name" value="P-loop_NTPase"/>
</dbReference>
<dbReference type="GO" id="GO:0000724">
    <property type="term" value="P:double-strand break repair via homologous recombination"/>
    <property type="evidence" value="ECO:0007669"/>
    <property type="project" value="UniProtKB-UniRule"/>
</dbReference>
<evidence type="ECO:0000313" key="20">
    <source>
        <dbReference type="EMBL" id="QOW20554.1"/>
    </source>
</evidence>
<comment type="domain">
    <text evidence="15">The N-terminal DNA-binding domain is a ssDNA-dependent ATPase and has ATP-dependent 3'-5' helicase function. This domain interacts with RecC.</text>
</comment>
<comment type="domain">
    <text evidence="15">The C-terminal domain has nuclease activity and interacts with RecD. It interacts with RecA, facilitating its loading onto ssDNA.</text>
</comment>
<feature type="domain" description="UvrD-like helicase ATP-binding" evidence="18">
    <location>
        <begin position="10"/>
        <end position="452"/>
    </location>
</feature>
<keyword evidence="6 15" id="KW-0347">Helicase</keyword>
<dbReference type="InterPro" id="IPR000212">
    <property type="entry name" value="DNA_helicase_UvrD/REP"/>
</dbReference>
<feature type="binding site" evidence="15">
    <location>
        <position position="970"/>
    </location>
    <ligand>
        <name>Mg(2+)</name>
        <dbReference type="ChEBI" id="CHEBI:18420"/>
    </ligand>
</feature>
<dbReference type="Gene3D" id="1.10.3170.10">
    <property type="entry name" value="Recbcd, chain B, domain 2"/>
    <property type="match status" value="1"/>
</dbReference>
<dbReference type="GO" id="GO:0043138">
    <property type="term" value="F:3'-5' DNA helicase activity"/>
    <property type="evidence" value="ECO:0007669"/>
    <property type="project" value="UniProtKB-UniRule"/>
</dbReference>
<comment type="cofactor">
    <cofactor evidence="15">
        <name>Mg(2+)</name>
        <dbReference type="ChEBI" id="CHEBI:18420"/>
    </cofactor>
    <text evidence="15">Binds 1 Mg(2+) ion per subunit.</text>
</comment>
<evidence type="ECO:0000256" key="6">
    <source>
        <dbReference type="ARBA" id="ARBA00022806"/>
    </source>
</evidence>
<comment type="miscellaneous">
    <text evidence="15">In the RecBCD complex, RecB has a slow 3'-5' helicase, an exonuclease activity and loads RecA onto ssDNA, RecD has a fast 5'-3' helicase activity, while RecC stimulates the ATPase and processivity of the RecB helicase and contributes to recognition of the Chi site.</text>
</comment>
<comment type="similarity">
    <text evidence="15">Belongs to the helicase family. UvrD subfamily.</text>
</comment>
<dbReference type="Gene3D" id="3.40.50.300">
    <property type="entry name" value="P-loop containing nucleotide triphosphate hydrolases"/>
    <property type="match status" value="2"/>
</dbReference>
<dbReference type="InterPro" id="IPR011604">
    <property type="entry name" value="PDDEXK-like_dom_sf"/>
</dbReference>
<evidence type="ECO:0000256" key="8">
    <source>
        <dbReference type="ARBA" id="ARBA00022840"/>
    </source>
</evidence>
<keyword evidence="7 15" id="KW-0269">Exonuclease</keyword>
<comment type="catalytic activity">
    <reaction evidence="14 15">
        <text>ATP + H2O = ADP + phosphate + H(+)</text>
        <dbReference type="Rhea" id="RHEA:13065"/>
        <dbReference type="ChEBI" id="CHEBI:15377"/>
        <dbReference type="ChEBI" id="CHEBI:15378"/>
        <dbReference type="ChEBI" id="CHEBI:30616"/>
        <dbReference type="ChEBI" id="CHEBI:43474"/>
        <dbReference type="ChEBI" id="CHEBI:456216"/>
        <dbReference type="EC" id="5.6.2.4"/>
    </reaction>
</comment>
<evidence type="ECO:0000256" key="7">
    <source>
        <dbReference type="ARBA" id="ARBA00022839"/>
    </source>
</evidence>
<dbReference type="HAMAP" id="MF_01485">
    <property type="entry name" value="RecB"/>
    <property type="match status" value="1"/>
</dbReference>
<evidence type="ECO:0000256" key="5">
    <source>
        <dbReference type="ARBA" id="ARBA00022801"/>
    </source>
</evidence>
<feature type="binding site" evidence="16">
    <location>
        <begin position="31"/>
        <end position="38"/>
    </location>
    <ligand>
        <name>ATP</name>
        <dbReference type="ChEBI" id="CHEBI:30616"/>
    </ligand>
</feature>
<feature type="region of interest" description="Nuclease activity, interacts with RecD and RecA" evidence="15">
    <location>
        <begin position="896"/>
        <end position="1203"/>
    </location>
</feature>
<dbReference type="SUPFAM" id="SSF52980">
    <property type="entry name" value="Restriction endonuclease-like"/>
    <property type="match status" value="1"/>
</dbReference>
<evidence type="ECO:0000259" key="18">
    <source>
        <dbReference type="PROSITE" id="PS51198"/>
    </source>
</evidence>
<feature type="binding site" evidence="15">
    <location>
        <position position="1089"/>
    </location>
    <ligand>
        <name>Mg(2+)</name>
        <dbReference type="ChEBI" id="CHEBI:18420"/>
    </ligand>
</feature>
<dbReference type="PANTHER" id="PTHR11070">
    <property type="entry name" value="UVRD / RECB / PCRA DNA HELICASE FAMILY MEMBER"/>
    <property type="match status" value="1"/>
</dbReference>
<dbReference type="SUPFAM" id="SSF52540">
    <property type="entry name" value="P-loop containing nucleoside triphosphate hydrolases"/>
    <property type="match status" value="1"/>
</dbReference>
<evidence type="ECO:0000256" key="17">
    <source>
        <dbReference type="SAM" id="MobiDB-lite"/>
    </source>
</evidence>
<evidence type="ECO:0000256" key="15">
    <source>
        <dbReference type="HAMAP-Rule" id="MF_01485"/>
    </source>
</evidence>
<comment type="subunit">
    <text evidence="15">Heterotrimer of RecB, RecC and RecD. All subunits contribute to DNA-binding. Interacts with RecA.</text>
</comment>
<sequence>MNETVCAHAQAPARDWRDLDLAPGGRSLIEASAGTGKTWTIAVLYLRLLLEQGRSPRQVVVTTFTEAAAQELRERLRGKLRWAVQLAESAEPVPADAGPDALWLHERWQQDADARSRDLQALRLALAEMDAAPISTLHSLCRRILADHPFACGVAFVMGDMVASDTLLDEVAGDLWRRLQQGDDSDPLVLLASRAGNLTRDRLRKGLKVCLGQGVAVGGMPSAEIEAALDPAWIPKLEEIVAGSVDTFGRKAALPRVLAELLELLTDHSRLPSEDSCKRLAEASKLTGLKRAFEKDPELLAAGQFAEACVPAIQGLQMSFWRELAAVARGEIQSRLAARHQLTFDALISTVSDVLLREGDGCGERPLADALHDAWPVALVDEFQDTDALQYGILDAVYRDAGGAPRGRLVMIGDPKQAIYSFRGGDIHAYQRAAASAGATDRLTLDTNHRSSEALVDAINQFYALAGNRLSALDATEIRCSPVKASKRRSAAPYTVEEDPCAKPLVIHHQTPAAPSQPERRAQALRACADQIAGMLQSRAHRIAGRPVEPSDIAVLLPTARDITALRDELRARGVPCVTSTRSSVFATDVARDLQTVLYAVAYPGELGALRAAAATRLWGTSFSELQEWGDDVLRWQAMAGQFRHWHLDWQRRGVLHVVEQLITHMAPRYLQTLAGERALTDMRHVGELLQARSEEDPGFEELLGWLAECRDGEGDSGDDAVEAAQLRIESDSARVRLMTLHASKGLEFPIVFLPLMWNHGEKTGGEMHVLTDPRTGASRVERSPEAAATRFQELQDERFRVLYVALTRAIYACHVFALDVERPASATAKSPLQGTKRSALDVMLTRLSSPLGSTEMEPQATRIEWRQGWLPTGRQQYVPDATKTTRQRTARPMPAWPIGPLPGKHSFTTLTHGEQREAINPEAAAGDETEATTAAGSSAAVPEQLPAAPHPELLALADVRGTDFGNAVHAVFEFRKIGEPITAQLPLVERYLGDSGVRRKDAVQAPLIETLARRLQGALEAPLGLQGHPDLSLADLAETDLRAEMGFHFALDAVSMADLREACAAHGEPHLVPTSQRVLSGLMNGKIDLTFHCNGRFHVLDYKGNYLGDSLGNYMGSALLEQMDRSRYRFQALLYTLAVDRYLRQRLGAGYDRSRHLGECVYLFVRAAGLAPGAGIWRHRFPDPLLDAVGSVLGETRTQVAA</sequence>
<evidence type="ECO:0000256" key="2">
    <source>
        <dbReference type="ARBA" id="ARBA00022723"/>
    </source>
</evidence>
<dbReference type="PANTHER" id="PTHR11070:SF23">
    <property type="entry name" value="RECBCD ENZYME SUBUNIT RECB"/>
    <property type="match status" value="1"/>
</dbReference>
<feature type="binding site" evidence="15">
    <location>
        <position position="1102"/>
    </location>
    <ligand>
        <name>Mg(2+)</name>
        <dbReference type="ChEBI" id="CHEBI:18420"/>
    </ligand>
</feature>
<keyword evidence="12 15" id="KW-0413">Isomerase</keyword>
<comment type="catalytic activity">
    <reaction evidence="13 15">
        <text>Couples ATP hydrolysis with the unwinding of duplex DNA by translocating in the 3'-5' direction.</text>
        <dbReference type="EC" id="5.6.2.4"/>
    </reaction>
</comment>
<feature type="active site" description="For nuclease activity" evidence="15">
    <location>
        <position position="1102"/>
    </location>
</feature>
<dbReference type="GO" id="GO:0003677">
    <property type="term" value="F:DNA binding"/>
    <property type="evidence" value="ECO:0007669"/>
    <property type="project" value="UniProtKB-UniRule"/>
</dbReference>
<keyword evidence="11 15" id="KW-0234">DNA repair</keyword>
<dbReference type="Gene3D" id="3.90.320.10">
    <property type="match status" value="1"/>
</dbReference>
<organism evidence="20 21">
    <name type="scientific">Novilysobacter ciconiae</name>
    <dbReference type="NCBI Taxonomy" id="2781022"/>
    <lineage>
        <taxon>Bacteria</taxon>
        <taxon>Pseudomonadati</taxon>
        <taxon>Pseudomonadota</taxon>
        <taxon>Gammaproteobacteria</taxon>
        <taxon>Lysobacterales</taxon>
        <taxon>Lysobacteraceae</taxon>
        <taxon>Novilysobacter</taxon>
    </lineage>
</organism>
<keyword evidence="2 15" id="KW-0479">Metal-binding</keyword>